<gene>
    <name evidence="2" type="ORF">Clacol_002701</name>
</gene>
<keyword evidence="1" id="KW-0175">Coiled coil</keyword>
<keyword evidence="3" id="KW-1185">Reference proteome</keyword>
<evidence type="ECO:0000313" key="3">
    <source>
        <dbReference type="Proteomes" id="UP001050691"/>
    </source>
</evidence>
<dbReference type="AlphaFoldDB" id="A0AAV5A5K1"/>
<reference evidence="2" key="1">
    <citation type="submission" date="2021-10" db="EMBL/GenBank/DDBJ databases">
        <title>De novo Genome Assembly of Clathrus columnatus (Basidiomycota, Fungi) Using Illumina and Nanopore Sequence Data.</title>
        <authorList>
            <person name="Ogiso-Tanaka E."/>
            <person name="Itagaki H."/>
            <person name="Hosoya T."/>
            <person name="Hosaka K."/>
        </authorList>
    </citation>
    <scope>NUCLEOTIDE SEQUENCE</scope>
    <source>
        <strain evidence="2">MO-923</strain>
    </source>
</reference>
<protein>
    <submittedName>
        <fullName evidence="2">Uncharacterized protein</fullName>
    </submittedName>
</protein>
<proteinExistence type="predicted"/>
<evidence type="ECO:0000256" key="1">
    <source>
        <dbReference type="SAM" id="Coils"/>
    </source>
</evidence>
<dbReference type="Proteomes" id="UP001050691">
    <property type="component" value="Unassembled WGS sequence"/>
</dbReference>
<feature type="coiled-coil region" evidence="1">
    <location>
        <begin position="355"/>
        <end position="389"/>
    </location>
</feature>
<sequence length="390" mass="44435">MSFYRKILQRYPDSYTAQILALDTHCSNLNSRLISALDSIDAIRLSHKQELDDLQHRMHILDARFQMMKNRVKLAEMERDELREGVERLVEKGGTTTTIALLEAQIARRDIELESCRPYSHVLGSQPNEAAGAAGLFGTIGSNDVAQYPLTKMVETCLNPESLRTFPYEEGLKVLEETAGRQRMLQTEVASLCEKLDNEKKLVSEVITSSNLDQPEVTKMPNRIPSAVSGSRISSTVETIEQHVHQLNIDMKDMQAERDNVADFNPSTTNGDEQLKRCLLLEEECIRRRKSEQELRQKLLLASTAEEDLKNLVKRLQEQLHDHNSPPNVDNTPSVNDTSFITPTLVRVNQIQTELEQTRSEVDRRQVVIDELRNQIALLHQQNQNIEENG</sequence>
<organism evidence="2 3">
    <name type="scientific">Clathrus columnatus</name>
    <dbReference type="NCBI Taxonomy" id="1419009"/>
    <lineage>
        <taxon>Eukaryota</taxon>
        <taxon>Fungi</taxon>
        <taxon>Dikarya</taxon>
        <taxon>Basidiomycota</taxon>
        <taxon>Agaricomycotina</taxon>
        <taxon>Agaricomycetes</taxon>
        <taxon>Phallomycetidae</taxon>
        <taxon>Phallales</taxon>
        <taxon>Clathraceae</taxon>
        <taxon>Clathrus</taxon>
    </lineage>
</organism>
<evidence type="ECO:0000313" key="2">
    <source>
        <dbReference type="EMBL" id="GJJ08483.1"/>
    </source>
</evidence>
<name>A0AAV5A5K1_9AGAM</name>
<accession>A0AAV5A5K1</accession>
<comment type="caution">
    <text evidence="2">The sequence shown here is derived from an EMBL/GenBank/DDBJ whole genome shotgun (WGS) entry which is preliminary data.</text>
</comment>
<dbReference type="EMBL" id="BPWL01000003">
    <property type="protein sequence ID" value="GJJ08483.1"/>
    <property type="molecule type" value="Genomic_DNA"/>
</dbReference>